<dbReference type="PROSITE" id="PS50088">
    <property type="entry name" value="ANK_REPEAT"/>
    <property type="match status" value="4"/>
</dbReference>
<keyword evidence="1" id="KW-0677">Repeat</keyword>
<evidence type="ECO:0000313" key="3">
    <source>
        <dbReference type="EMBL" id="SUZ74927.1"/>
    </source>
</evidence>
<dbReference type="PANTHER" id="PTHR24171">
    <property type="entry name" value="ANKYRIN REPEAT DOMAIN-CONTAINING PROTEIN 39-RELATED"/>
    <property type="match status" value="1"/>
</dbReference>
<sequence length="343" mass="36119">MQPRGPQLHRRISTDKGDINMRTLRNLVPRLFVISLLVLSQALSAAPPSVDLWTAAATGNVGALKKHQAAGTNLNAADTNGSSALNAAAFFDSAKAAEWLLENGAFVDIRDGNGGTPLITAAFMGHSATVKVLLKHGADVNATNDGGQSSLQVLGTDWDTTRYIIEDIMQVPANRKKIERGREQVGPLLYGALQEIAKNDVWTAVLIGDASAVKNHLAEGFNANTPHPDLNATPLVLAVVAGSADTAQVLIDQGAKLDARGDDGSTALHAAALFGRTAVAKVLLDSGANAKIMNFQGVTPLDNARVDWPTTQYIAQLLQIQLQEDAAVEGKKAIEAMLTAKAN</sequence>
<dbReference type="EMBL" id="UINC01001227">
    <property type="protein sequence ID" value="SUZ74927.1"/>
    <property type="molecule type" value="Genomic_DNA"/>
</dbReference>
<organism evidence="3">
    <name type="scientific">marine metagenome</name>
    <dbReference type="NCBI Taxonomy" id="408172"/>
    <lineage>
        <taxon>unclassified sequences</taxon>
        <taxon>metagenomes</taxon>
        <taxon>ecological metagenomes</taxon>
    </lineage>
</organism>
<accession>A0A381QA33</accession>
<dbReference type="AlphaFoldDB" id="A0A381QA33"/>
<protein>
    <submittedName>
        <fullName evidence="3">Uncharacterized protein</fullName>
    </submittedName>
</protein>
<dbReference type="InterPro" id="IPR002110">
    <property type="entry name" value="Ankyrin_rpt"/>
</dbReference>
<reference evidence="3" key="1">
    <citation type="submission" date="2018-05" db="EMBL/GenBank/DDBJ databases">
        <authorList>
            <person name="Lanie J.A."/>
            <person name="Ng W.-L."/>
            <person name="Kazmierczak K.M."/>
            <person name="Andrzejewski T.M."/>
            <person name="Davidsen T.M."/>
            <person name="Wayne K.J."/>
            <person name="Tettelin H."/>
            <person name="Glass J.I."/>
            <person name="Rusch D."/>
            <person name="Podicherti R."/>
            <person name="Tsui H.-C.T."/>
            <person name="Winkler M.E."/>
        </authorList>
    </citation>
    <scope>NUCLEOTIDE SEQUENCE</scope>
</reference>
<dbReference type="PROSITE" id="PS50297">
    <property type="entry name" value="ANK_REP_REGION"/>
    <property type="match status" value="4"/>
</dbReference>
<evidence type="ECO:0000256" key="2">
    <source>
        <dbReference type="ARBA" id="ARBA00023043"/>
    </source>
</evidence>
<proteinExistence type="predicted"/>
<gene>
    <name evidence="3" type="ORF">METZ01_LOCUS27781</name>
</gene>
<dbReference type="SMART" id="SM00248">
    <property type="entry name" value="ANK"/>
    <property type="match status" value="4"/>
</dbReference>
<dbReference type="InterPro" id="IPR036770">
    <property type="entry name" value="Ankyrin_rpt-contain_sf"/>
</dbReference>
<keyword evidence="2" id="KW-0040">ANK repeat</keyword>
<name>A0A381QA33_9ZZZZ</name>
<dbReference type="Pfam" id="PF12796">
    <property type="entry name" value="Ank_2"/>
    <property type="match status" value="2"/>
</dbReference>
<dbReference type="Gene3D" id="1.25.40.20">
    <property type="entry name" value="Ankyrin repeat-containing domain"/>
    <property type="match status" value="2"/>
</dbReference>
<evidence type="ECO:0000256" key="1">
    <source>
        <dbReference type="ARBA" id="ARBA00022737"/>
    </source>
</evidence>
<dbReference type="SUPFAM" id="SSF48403">
    <property type="entry name" value="Ankyrin repeat"/>
    <property type="match status" value="1"/>
</dbReference>